<keyword evidence="2" id="KW-0238">DNA-binding</keyword>
<dbReference type="AlphaFoldDB" id="A0A2N5Y6T7"/>
<evidence type="ECO:0000256" key="1">
    <source>
        <dbReference type="ARBA" id="ARBA00023015"/>
    </source>
</evidence>
<evidence type="ECO:0000256" key="2">
    <source>
        <dbReference type="ARBA" id="ARBA00023125"/>
    </source>
</evidence>
<proteinExistence type="predicted"/>
<gene>
    <name evidence="5" type="ORF">CWI75_01825</name>
</gene>
<name>A0A2N5Y6T7_9GAMM</name>
<dbReference type="SUPFAM" id="SSF46689">
    <property type="entry name" value="Homeodomain-like"/>
    <property type="match status" value="1"/>
</dbReference>
<reference evidence="6" key="1">
    <citation type="submission" date="2017-11" db="EMBL/GenBank/DDBJ databases">
        <title>The draft genome sequence of Chromatocurvus sp. F02.</title>
        <authorList>
            <person name="Du Z.-J."/>
            <person name="Chang Y.-Q."/>
        </authorList>
    </citation>
    <scope>NUCLEOTIDE SEQUENCE [LARGE SCALE GENOMIC DNA]</scope>
    <source>
        <strain evidence="6">F02</strain>
    </source>
</reference>
<keyword evidence="6" id="KW-1185">Reference proteome</keyword>
<dbReference type="PANTHER" id="PTHR47894:SF1">
    <property type="entry name" value="HTH-TYPE TRANSCRIPTIONAL REGULATOR VQSM"/>
    <property type="match status" value="1"/>
</dbReference>
<dbReference type="RefSeq" id="WP_101519750.1">
    <property type="nucleotide sequence ID" value="NZ_PKLZ01000001.1"/>
</dbReference>
<feature type="domain" description="HTH araC/xylS-type" evidence="4">
    <location>
        <begin position="258"/>
        <end position="359"/>
    </location>
</feature>
<dbReference type="Pfam" id="PF12625">
    <property type="entry name" value="Arabinose_bd"/>
    <property type="match status" value="1"/>
</dbReference>
<dbReference type="PANTHER" id="PTHR47894">
    <property type="entry name" value="HTH-TYPE TRANSCRIPTIONAL REGULATOR GADX"/>
    <property type="match status" value="1"/>
</dbReference>
<dbReference type="GO" id="GO:0003700">
    <property type="term" value="F:DNA-binding transcription factor activity"/>
    <property type="evidence" value="ECO:0007669"/>
    <property type="project" value="InterPro"/>
</dbReference>
<dbReference type="Gene3D" id="1.10.10.60">
    <property type="entry name" value="Homeodomain-like"/>
    <property type="match status" value="1"/>
</dbReference>
<dbReference type="Proteomes" id="UP000234845">
    <property type="component" value="Unassembled WGS sequence"/>
</dbReference>
<keyword evidence="1" id="KW-0805">Transcription regulation</keyword>
<evidence type="ECO:0000313" key="6">
    <source>
        <dbReference type="Proteomes" id="UP000234845"/>
    </source>
</evidence>
<protein>
    <recommendedName>
        <fullName evidence="4">HTH araC/xylS-type domain-containing protein</fullName>
    </recommendedName>
</protein>
<organism evidence="5 6">
    <name type="scientific">Kineobactrum sediminis</name>
    <dbReference type="NCBI Taxonomy" id="1905677"/>
    <lineage>
        <taxon>Bacteria</taxon>
        <taxon>Pseudomonadati</taxon>
        <taxon>Pseudomonadota</taxon>
        <taxon>Gammaproteobacteria</taxon>
        <taxon>Cellvibrionales</taxon>
        <taxon>Halieaceae</taxon>
        <taxon>Kineobactrum</taxon>
    </lineage>
</organism>
<dbReference type="InterPro" id="IPR032687">
    <property type="entry name" value="AraC-type_N"/>
</dbReference>
<dbReference type="Pfam" id="PF12833">
    <property type="entry name" value="HTH_18"/>
    <property type="match status" value="1"/>
</dbReference>
<dbReference type="InterPro" id="IPR018060">
    <property type="entry name" value="HTH_AraC"/>
</dbReference>
<dbReference type="PROSITE" id="PS01124">
    <property type="entry name" value="HTH_ARAC_FAMILY_2"/>
    <property type="match status" value="1"/>
</dbReference>
<accession>A0A2N5Y6T7</accession>
<keyword evidence="3" id="KW-0804">Transcription</keyword>
<evidence type="ECO:0000256" key="3">
    <source>
        <dbReference type="ARBA" id="ARBA00023163"/>
    </source>
</evidence>
<dbReference type="EMBL" id="PKLZ01000001">
    <property type="protein sequence ID" value="PLW84114.1"/>
    <property type="molecule type" value="Genomic_DNA"/>
</dbReference>
<evidence type="ECO:0000259" key="4">
    <source>
        <dbReference type="PROSITE" id="PS01124"/>
    </source>
</evidence>
<dbReference type="InterPro" id="IPR009057">
    <property type="entry name" value="Homeodomain-like_sf"/>
</dbReference>
<comment type="caution">
    <text evidence="5">The sequence shown here is derived from an EMBL/GenBank/DDBJ whole genome shotgun (WGS) entry which is preliminary data.</text>
</comment>
<sequence length="368" mass="40487">MHKKSQSPLAAASAAAPRATITAAPAPVLREFVDALLAEYAAGTGSSRQLHGGALSTAAAQPLPAGSTYSDSLALYQECITALSERANREGNLPPMRKDEVDMLCFCVISCSTLRGVIERAGRFCAMLGGRGAVLSLRVQAETAHFHMTTQRVNTSVSALLTDLFGLAFYRRLFSWLIGENIPVSGYRVLETEVMDRQLLERVFQQPIAFDQGDNSFSFPARVLDRPVVRGPAALEEVLSVLPFDQMFDPGGHWQFSDTVANIIDTQLVRNERIPSLEQIAGFFNTSPATFHRRLTQEGTSYAAIKRLQRLRRATELLCQEDGIKIDDIAGRLGFSDARSFRRAFADWTGLTPQVWRDRRQPAPPGSV</sequence>
<dbReference type="SMART" id="SM00342">
    <property type="entry name" value="HTH_ARAC"/>
    <property type="match status" value="1"/>
</dbReference>
<evidence type="ECO:0000313" key="5">
    <source>
        <dbReference type="EMBL" id="PLW84114.1"/>
    </source>
</evidence>
<dbReference type="OrthoDB" id="5737354at2"/>
<dbReference type="GO" id="GO:0005829">
    <property type="term" value="C:cytosol"/>
    <property type="evidence" value="ECO:0007669"/>
    <property type="project" value="TreeGrafter"/>
</dbReference>
<dbReference type="GO" id="GO:0000976">
    <property type="term" value="F:transcription cis-regulatory region binding"/>
    <property type="evidence" value="ECO:0007669"/>
    <property type="project" value="TreeGrafter"/>
</dbReference>